<evidence type="ECO:0000259" key="1">
    <source>
        <dbReference type="Pfam" id="PF01965"/>
    </source>
</evidence>
<protein>
    <submittedName>
        <fullName evidence="2">Isonitrile hydratase</fullName>
        <ecNumber evidence="2">4.2.1.103</ecNumber>
    </submittedName>
</protein>
<name>A0A4U8QC07_9FIRM</name>
<dbReference type="InterPro" id="IPR052158">
    <property type="entry name" value="INH-QAR"/>
</dbReference>
<dbReference type="EMBL" id="QGQD01000025">
    <property type="protein sequence ID" value="TLD01833.1"/>
    <property type="molecule type" value="Genomic_DNA"/>
</dbReference>
<keyword evidence="3" id="KW-1185">Reference proteome</keyword>
<comment type="caution">
    <text evidence="2">The sequence shown here is derived from an EMBL/GenBank/DDBJ whole genome shotgun (WGS) entry which is preliminary data.</text>
</comment>
<evidence type="ECO:0000313" key="3">
    <source>
        <dbReference type="Proteomes" id="UP000306509"/>
    </source>
</evidence>
<dbReference type="Proteomes" id="UP000306509">
    <property type="component" value="Unassembled WGS sequence"/>
</dbReference>
<proteinExistence type="predicted"/>
<dbReference type="EC" id="4.2.1.103" evidence="2"/>
<evidence type="ECO:0000313" key="2">
    <source>
        <dbReference type="EMBL" id="TLD01833.1"/>
    </source>
</evidence>
<dbReference type="InterPro" id="IPR029062">
    <property type="entry name" value="Class_I_gatase-like"/>
</dbReference>
<dbReference type="Gene3D" id="3.40.50.880">
    <property type="match status" value="1"/>
</dbReference>
<sequence>MKVSIVLYDDFETLDAFGPAELFGKIPEEFHIEYVSLTGKIVNSAQGVKVWTEPLVPDEIGNAILIPGGSGARRLLEDFDSLEILKEAIEKSSYCLTISTGSALLAKTGKAFRRRMAQYEKNIFWALHTMNGVHWIEGAKWAADGKYYSSSGSMAGMDMTLGFIADILDIDVAVKIADDIGYKWDPDDECVYI</sequence>
<organism evidence="2 3">
    <name type="scientific">Robinsoniella peoriensis</name>
    <dbReference type="NCBI Taxonomy" id="180332"/>
    <lineage>
        <taxon>Bacteria</taxon>
        <taxon>Bacillati</taxon>
        <taxon>Bacillota</taxon>
        <taxon>Clostridia</taxon>
        <taxon>Lachnospirales</taxon>
        <taxon>Lachnospiraceae</taxon>
        <taxon>Robinsoniella</taxon>
    </lineage>
</organism>
<dbReference type="AlphaFoldDB" id="A0A4U8QC07"/>
<dbReference type="STRING" id="180332.GCA_000797495_04358"/>
<reference evidence="2 3" key="1">
    <citation type="journal article" date="2019" name="Anaerobe">
        <title>Detection of Robinsoniella peoriensis in multiple bone samples of a trauma patient.</title>
        <authorList>
            <person name="Schrottner P."/>
            <person name="Hartwich K."/>
            <person name="Bunk B."/>
            <person name="Schober I."/>
            <person name="Helbig S."/>
            <person name="Rudolph W.W."/>
            <person name="Gunzer F."/>
        </authorList>
    </citation>
    <scope>NUCLEOTIDE SEQUENCE [LARGE SCALE GENOMIC DNA]</scope>
    <source>
        <strain evidence="2 3">DSM 106044</strain>
    </source>
</reference>
<accession>A0A4U8QC07</accession>
<gene>
    <name evidence="2" type="primary">inhA</name>
    <name evidence="2" type="ORF">DSM106044_01199</name>
</gene>
<dbReference type="RefSeq" id="WP_027292042.1">
    <property type="nucleotide sequence ID" value="NZ_JBHTNY010000018.1"/>
</dbReference>
<dbReference type="PANTHER" id="PTHR43130">
    <property type="entry name" value="ARAC-FAMILY TRANSCRIPTIONAL REGULATOR"/>
    <property type="match status" value="1"/>
</dbReference>
<keyword evidence="2" id="KW-0456">Lyase</keyword>
<dbReference type="Pfam" id="PF01965">
    <property type="entry name" value="DJ-1_PfpI"/>
    <property type="match status" value="1"/>
</dbReference>
<dbReference type="GO" id="GO:0050549">
    <property type="term" value="F:cyclohexyl-isocyanide hydratase activity"/>
    <property type="evidence" value="ECO:0007669"/>
    <property type="project" value="UniProtKB-EC"/>
</dbReference>
<dbReference type="InterPro" id="IPR002818">
    <property type="entry name" value="DJ-1/PfpI"/>
</dbReference>
<dbReference type="SUPFAM" id="SSF52317">
    <property type="entry name" value="Class I glutamine amidotransferase-like"/>
    <property type="match status" value="1"/>
</dbReference>
<dbReference type="PANTHER" id="PTHR43130:SF15">
    <property type="entry name" value="THIJ_PFPI FAMILY PROTEIN (AFU_ORTHOLOGUE AFUA_5G14240)"/>
    <property type="match status" value="1"/>
</dbReference>
<feature type="domain" description="DJ-1/PfpI" evidence="1">
    <location>
        <begin position="1"/>
        <end position="164"/>
    </location>
</feature>